<dbReference type="CDD" id="cd00371">
    <property type="entry name" value="HMA"/>
    <property type="match status" value="1"/>
</dbReference>
<dbReference type="OrthoDB" id="677920at2"/>
<evidence type="ECO:0000313" key="3">
    <source>
        <dbReference type="Proteomes" id="UP000286990"/>
    </source>
</evidence>
<dbReference type="Gene3D" id="3.30.70.100">
    <property type="match status" value="1"/>
</dbReference>
<dbReference type="PROSITE" id="PS50846">
    <property type="entry name" value="HMA_2"/>
    <property type="match status" value="1"/>
</dbReference>
<sequence>MKTTLIVQNLKCGGCAKTIVNKVSELENISDVAVDVENSSVSFVYQDLEDALKVKEKLQKIGYPSVDMENTTAAKLISYLSCATGKMK</sequence>
<evidence type="ECO:0000313" key="2">
    <source>
        <dbReference type="EMBL" id="RRQ48063.1"/>
    </source>
</evidence>
<dbReference type="AlphaFoldDB" id="A0A3R8WDN2"/>
<feature type="domain" description="HMA" evidence="1">
    <location>
        <begin position="1"/>
        <end position="66"/>
    </location>
</feature>
<reference evidence="3" key="1">
    <citation type="submission" date="2018-08" db="EMBL/GenBank/DDBJ databases">
        <authorList>
            <person name="Khan S.A."/>
            <person name="J S.E."/>
        </authorList>
    </citation>
    <scope>NUCLEOTIDE SEQUENCE [LARGE SCALE GENOMIC DNA]</scope>
    <source>
        <strain evidence="3">PoM-212</strain>
    </source>
</reference>
<keyword evidence="3" id="KW-1185">Reference proteome</keyword>
<name>A0A3R8WDN2_9FLAO</name>
<proteinExistence type="predicted"/>
<dbReference type="GO" id="GO:0046872">
    <property type="term" value="F:metal ion binding"/>
    <property type="evidence" value="ECO:0007669"/>
    <property type="project" value="InterPro"/>
</dbReference>
<dbReference type="SUPFAM" id="SSF55008">
    <property type="entry name" value="HMA, heavy metal-associated domain"/>
    <property type="match status" value="1"/>
</dbReference>
<gene>
    <name evidence="2" type="ORF">DZC72_10040</name>
</gene>
<organism evidence="2 3">
    <name type="scientific">Maribacter algicola</name>
    <dbReference type="NCBI Taxonomy" id="2498892"/>
    <lineage>
        <taxon>Bacteria</taxon>
        <taxon>Pseudomonadati</taxon>
        <taxon>Bacteroidota</taxon>
        <taxon>Flavobacteriia</taxon>
        <taxon>Flavobacteriales</taxon>
        <taxon>Flavobacteriaceae</taxon>
        <taxon>Maribacter</taxon>
    </lineage>
</organism>
<comment type="caution">
    <text evidence="2">The sequence shown here is derived from an EMBL/GenBank/DDBJ whole genome shotgun (WGS) entry which is preliminary data.</text>
</comment>
<dbReference type="EMBL" id="QUSX01000002">
    <property type="protein sequence ID" value="RRQ48063.1"/>
    <property type="molecule type" value="Genomic_DNA"/>
</dbReference>
<evidence type="ECO:0000259" key="1">
    <source>
        <dbReference type="PROSITE" id="PS50846"/>
    </source>
</evidence>
<dbReference type="RefSeq" id="WP_125222785.1">
    <property type="nucleotide sequence ID" value="NZ_QUSX01000002.1"/>
</dbReference>
<dbReference type="Pfam" id="PF00403">
    <property type="entry name" value="HMA"/>
    <property type="match status" value="1"/>
</dbReference>
<dbReference type="InterPro" id="IPR036163">
    <property type="entry name" value="HMA_dom_sf"/>
</dbReference>
<accession>A0A3R8WDN2</accession>
<protein>
    <submittedName>
        <fullName evidence="2">Copper chaperone</fullName>
    </submittedName>
</protein>
<reference evidence="3" key="2">
    <citation type="submission" date="2018-12" db="EMBL/GenBank/DDBJ databases">
        <title>Maribacter lutimaris sp. nov., isolated from marine sediment.</title>
        <authorList>
            <person name="Kim K.K."/>
        </authorList>
    </citation>
    <scope>NUCLEOTIDE SEQUENCE [LARGE SCALE GENOMIC DNA]</scope>
    <source>
        <strain evidence="3">PoM-212</strain>
    </source>
</reference>
<dbReference type="InterPro" id="IPR006121">
    <property type="entry name" value="HMA_dom"/>
</dbReference>
<dbReference type="Proteomes" id="UP000286990">
    <property type="component" value="Unassembled WGS sequence"/>
</dbReference>